<evidence type="ECO:0000259" key="1">
    <source>
        <dbReference type="Pfam" id="PF12973"/>
    </source>
</evidence>
<name>A0A1M4VSE7_9GAMM</name>
<proteinExistence type="predicted"/>
<organism evidence="2 3">
    <name type="scientific">Microbulbifer donghaiensis</name>
    <dbReference type="NCBI Taxonomy" id="494016"/>
    <lineage>
        <taxon>Bacteria</taxon>
        <taxon>Pseudomonadati</taxon>
        <taxon>Pseudomonadota</taxon>
        <taxon>Gammaproteobacteria</taxon>
        <taxon>Cellvibrionales</taxon>
        <taxon>Microbulbiferaceae</taxon>
        <taxon>Microbulbifer</taxon>
    </lineage>
</organism>
<keyword evidence="3" id="KW-1185">Reference proteome</keyword>
<protein>
    <recommendedName>
        <fullName evidence="1">ChrR-like cupin domain-containing protein</fullName>
    </recommendedName>
</protein>
<evidence type="ECO:0000313" key="2">
    <source>
        <dbReference type="EMBL" id="SHE71889.1"/>
    </source>
</evidence>
<dbReference type="RefSeq" id="WP_200797173.1">
    <property type="nucleotide sequence ID" value="NZ_FQVA01000001.1"/>
</dbReference>
<dbReference type="CDD" id="cd20302">
    <property type="entry name" value="cupin_DAD"/>
    <property type="match status" value="1"/>
</dbReference>
<dbReference type="EMBL" id="FQVA01000001">
    <property type="protein sequence ID" value="SHE71889.1"/>
    <property type="molecule type" value="Genomic_DNA"/>
</dbReference>
<dbReference type="AlphaFoldDB" id="A0A1M4VSE7"/>
<dbReference type="InterPro" id="IPR014710">
    <property type="entry name" value="RmlC-like_jellyroll"/>
</dbReference>
<dbReference type="STRING" id="494016.SAMN04487965_0502"/>
<sequence length="177" mass="19506">MSEVKTPVLEMLAAMQSGGVVSRDDAREAILLQESDLPWVSLPDGSLLQVLHVDLNQNLWIIRNRFKPGFGVDTHYHTGPVFAVTTAGEWFYKEYPAKINKAGSYLFEPAHSVHTLTVADDTEEDAEVWFAVFGSNVNIDDDGNVTSVLDAKTVMNVYRALCAAEGKTCENMIVLGE</sequence>
<dbReference type="InterPro" id="IPR025979">
    <property type="entry name" value="ChrR-like_cupin_dom"/>
</dbReference>
<feature type="domain" description="ChrR-like cupin" evidence="1">
    <location>
        <begin position="29"/>
        <end position="122"/>
    </location>
</feature>
<reference evidence="3" key="1">
    <citation type="submission" date="2016-11" db="EMBL/GenBank/DDBJ databases">
        <authorList>
            <person name="Varghese N."/>
            <person name="Submissions S."/>
        </authorList>
    </citation>
    <scope>NUCLEOTIDE SEQUENCE [LARGE SCALE GENOMIC DNA]</scope>
    <source>
        <strain evidence="3">CGMCC 1.7063</strain>
    </source>
</reference>
<dbReference type="InterPro" id="IPR011051">
    <property type="entry name" value="RmlC_Cupin_sf"/>
</dbReference>
<dbReference type="SUPFAM" id="SSF51182">
    <property type="entry name" value="RmlC-like cupins"/>
    <property type="match status" value="1"/>
</dbReference>
<accession>A0A1M4VSE7</accession>
<gene>
    <name evidence="2" type="ORF">SAMN04487965_0502</name>
</gene>
<evidence type="ECO:0000313" key="3">
    <source>
        <dbReference type="Proteomes" id="UP000184170"/>
    </source>
</evidence>
<dbReference type="Pfam" id="PF12973">
    <property type="entry name" value="Cupin_7"/>
    <property type="match status" value="1"/>
</dbReference>
<dbReference type="Proteomes" id="UP000184170">
    <property type="component" value="Unassembled WGS sequence"/>
</dbReference>
<dbReference type="Gene3D" id="2.60.120.10">
    <property type="entry name" value="Jelly Rolls"/>
    <property type="match status" value="1"/>
</dbReference>